<name>A0AB34KSN5_9PEZI</name>
<proteinExistence type="predicted"/>
<dbReference type="GeneID" id="96006069"/>
<dbReference type="Pfam" id="PF20174">
    <property type="entry name" value="DUF6540"/>
    <property type="match status" value="1"/>
</dbReference>
<dbReference type="RefSeq" id="XP_069229927.1">
    <property type="nucleotide sequence ID" value="XM_069373231.1"/>
</dbReference>
<comment type="caution">
    <text evidence="1">The sequence shown here is derived from an EMBL/GenBank/DDBJ whole genome shotgun (WGS) entry which is preliminary data.</text>
</comment>
<dbReference type="Proteomes" id="UP000803884">
    <property type="component" value="Unassembled WGS sequence"/>
</dbReference>
<dbReference type="AlphaFoldDB" id="A0AB34KSN5"/>
<dbReference type="EMBL" id="JAAQHG020000013">
    <property type="protein sequence ID" value="KAL1586822.1"/>
    <property type="molecule type" value="Genomic_DNA"/>
</dbReference>
<sequence>MQFKVYTIEYLGWRGNHVAIFVVQSSERNVTGSGRLYHVIGSIQEGMKYEARDSKPFGESTSFVQGSQILIGTVEDNRMPDFEAICEATPVPRKQMNLRGRVLDPSKPVRRCRKWVEETVEKLLADGIVK</sequence>
<organism evidence="1 2">
    <name type="scientific">Cladosporium halotolerans</name>
    <dbReference type="NCBI Taxonomy" id="1052096"/>
    <lineage>
        <taxon>Eukaryota</taxon>
        <taxon>Fungi</taxon>
        <taxon>Dikarya</taxon>
        <taxon>Ascomycota</taxon>
        <taxon>Pezizomycotina</taxon>
        <taxon>Dothideomycetes</taxon>
        <taxon>Dothideomycetidae</taxon>
        <taxon>Cladosporiales</taxon>
        <taxon>Cladosporiaceae</taxon>
        <taxon>Cladosporium</taxon>
    </lineage>
</organism>
<gene>
    <name evidence="1" type="ORF">WHR41_04625</name>
</gene>
<evidence type="ECO:0000313" key="1">
    <source>
        <dbReference type="EMBL" id="KAL1586822.1"/>
    </source>
</evidence>
<accession>A0AB34KSN5</accession>
<reference evidence="1 2" key="1">
    <citation type="journal article" date="2020" name="Microbiol. Resour. Announc.">
        <title>Draft Genome Sequence of a Cladosporium Species Isolated from the Mesophotic Ascidian Didemnum maculosum.</title>
        <authorList>
            <person name="Gioti A."/>
            <person name="Siaperas R."/>
            <person name="Nikolaivits E."/>
            <person name="Le Goff G."/>
            <person name="Ouazzani J."/>
            <person name="Kotoulas G."/>
            <person name="Topakas E."/>
        </authorList>
    </citation>
    <scope>NUCLEOTIDE SEQUENCE [LARGE SCALE GENOMIC DNA]</scope>
    <source>
        <strain evidence="1 2">TM138-S3</strain>
    </source>
</reference>
<dbReference type="InterPro" id="IPR046670">
    <property type="entry name" value="DUF6540"/>
</dbReference>
<evidence type="ECO:0000313" key="2">
    <source>
        <dbReference type="Proteomes" id="UP000803884"/>
    </source>
</evidence>
<keyword evidence="2" id="KW-1185">Reference proteome</keyword>
<protein>
    <submittedName>
        <fullName evidence="1">Uncharacterized protein</fullName>
    </submittedName>
</protein>